<evidence type="ECO:0008006" key="3">
    <source>
        <dbReference type="Google" id="ProtNLM"/>
    </source>
</evidence>
<dbReference type="EMBL" id="UINC01006729">
    <property type="protein sequence ID" value="SVA29283.1"/>
    <property type="molecule type" value="Genomic_DNA"/>
</dbReference>
<accession>A0A381UR29</accession>
<protein>
    <recommendedName>
        <fullName evidence="3">DUF5009 domain-containing protein</fullName>
    </recommendedName>
</protein>
<feature type="transmembrane region" description="Helical" evidence="1">
    <location>
        <begin position="50"/>
        <end position="70"/>
    </location>
</feature>
<dbReference type="AlphaFoldDB" id="A0A381UR29"/>
<dbReference type="PANTHER" id="PTHR31061">
    <property type="entry name" value="LD22376P"/>
    <property type="match status" value="1"/>
</dbReference>
<dbReference type="PANTHER" id="PTHR31061:SF24">
    <property type="entry name" value="LD22376P"/>
    <property type="match status" value="1"/>
</dbReference>
<feature type="transmembrane region" description="Helical" evidence="1">
    <location>
        <begin position="343"/>
        <end position="362"/>
    </location>
</feature>
<evidence type="ECO:0000313" key="2">
    <source>
        <dbReference type="EMBL" id="SVA29283.1"/>
    </source>
</evidence>
<keyword evidence="1" id="KW-1133">Transmembrane helix</keyword>
<feature type="transmembrane region" description="Helical" evidence="1">
    <location>
        <begin position="196"/>
        <end position="217"/>
    </location>
</feature>
<gene>
    <name evidence="2" type="ORF">METZ01_LOCUS82137</name>
</gene>
<feature type="transmembrane region" description="Helical" evidence="1">
    <location>
        <begin position="229"/>
        <end position="246"/>
    </location>
</feature>
<keyword evidence="1" id="KW-0812">Transmembrane</keyword>
<sequence>MTQPRRIYSIDVFRGMTIALMILVNNPGSWGHVYGPLLHAKWHGCTLTDLVFPFFLFIVGVSMRFAFVKWHYFPSKEFYKHIFWRSFSIFMAGILLSSFPFIRQDWDWSSFRIMGVLQRIALAYGFSALLIIRYDFIKLIQILAGILISYWGLLWIFGSGDPYSLETNLPRQLDIFLIGEKHLWGGFGVKFDPEGLLSTLPSIGTVIIGYLMGGMLHTTKNYTDCSKRMSIFGLALVGLGWIWGFVFPINKALWTSSYVLFTGGIGVLVLAGLTYLIDINNWKKPFWVFEVFGTNSIFLFVMSGLWTKTIIRIKMTFQGETVSAYSYFYKSIFVPFAGDLNGSLLFALTHVAGFWLILYWLYRKNIHIKL</sequence>
<feature type="transmembrane region" description="Helical" evidence="1">
    <location>
        <begin position="286"/>
        <end position="306"/>
    </location>
</feature>
<feature type="transmembrane region" description="Helical" evidence="1">
    <location>
        <begin position="12"/>
        <end position="30"/>
    </location>
</feature>
<name>A0A381UR29_9ZZZZ</name>
<organism evidence="2">
    <name type="scientific">marine metagenome</name>
    <dbReference type="NCBI Taxonomy" id="408172"/>
    <lineage>
        <taxon>unclassified sequences</taxon>
        <taxon>metagenomes</taxon>
        <taxon>ecological metagenomes</taxon>
    </lineage>
</organism>
<proteinExistence type="predicted"/>
<feature type="transmembrane region" description="Helical" evidence="1">
    <location>
        <begin position="258"/>
        <end position="277"/>
    </location>
</feature>
<reference evidence="2" key="1">
    <citation type="submission" date="2018-05" db="EMBL/GenBank/DDBJ databases">
        <authorList>
            <person name="Lanie J.A."/>
            <person name="Ng W.-L."/>
            <person name="Kazmierczak K.M."/>
            <person name="Andrzejewski T.M."/>
            <person name="Davidsen T.M."/>
            <person name="Wayne K.J."/>
            <person name="Tettelin H."/>
            <person name="Glass J.I."/>
            <person name="Rusch D."/>
            <person name="Podicherti R."/>
            <person name="Tsui H.-C.T."/>
            <person name="Winkler M.E."/>
        </authorList>
    </citation>
    <scope>NUCLEOTIDE SEQUENCE</scope>
</reference>
<feature type="transmembrane region" description="Helical" evidence="1">
    <location>
        <begin position="139"/>
        <end position="158"/>
    </location>
</feature>
<keyword evidence="1" id="KW-0472">Membrane</keyword>
<feature type="transmembrane region" description="Helical" evidence="1">
    <location>
        <begin position="113"/>
        <end position="132"/>
    </location>
</feature>
<evidence type="ECO:0000256" key="1">
    <source>
        <dbReference type="SAM" id="Phobius"/>
    </source>
</evidence>
<feature type="transmembrane region" description="Helical" evidence="1">
    <location>
        <begin position="82"/>
        <end position="101"/>
    </location>
</feature>